<evidence type="ECO:0000256" key="4">
    <source>
        <dbReference type="ARBA" id="ARBA00022670"/>
    </source>
</evidence>
<feature type="binding site" evidence="16">
    <location>
        <position position="212"/>
    </location>
    <ligand>
        <name>Ca(2+)</name>
        <dbReference type="ChEBI" id="CHEBI:29108"/>
        <label>2</label>
    </ligand>
</feature>
<keyword evidence="16" id="KW-0106">Calcium</keyword>
<dbReference type="PROSITE" id="PS51670">
    <property type="entry name" value="SHKT"/>
    <property type="match status" value="1"/>
</dbReference>
<dbReference type="Gene3D" id="2.60.120.830">
    <property type="match status" value="1"/>
</dbReference>
<protein>
    <submittedName>
        <fullName evidence="23">Uncharacterized protein</fullName>
    </submittedName>
</protein>
<feature type="disulfide bond" evidence="17">
    <location>
        <begin position="435"/>
        <end position="465"/>
    </location>
</feature>
<dbReference type="Gene3D" id="2.20.100.10">
    <property type="entry name" value="Thrombospondin type-1 (TSP1) repeat"/>
    <property type="match status" value="4"/>
</dbReference>
<accession>A0AAN8KFF4</accession>
<feature type="binding site" description="in inhibited form" evidence="16">
    <location>
        <position position="184"/>
    </location>
    <ligand>
        <name>Zn(2+)</name>
        <dbReference type="ChEBI" id="CHEBI:29105"/>
        <note>catalytic</note>
    </ligand>
</feature>
<feature type="binding site" evidence="16">
    <location>
        <position position="408"/>
    </location>
    <ligand>
        <name>Ca(2+)</name>
        <dbReference type="ChEBI" id="CHEBI:29108"/>
        <label>1</label>
    </ligand>
</feature>
<keyword evidence="6 16" id="KW-0479">Metal-binding</keyword>
<evidence type="ECO:0000256" key="20">
    <source>
        <dbReference type="SAM" id="SignalP"/>
    </source>
</evidence>
<dbReference type="InterPro" id="IPR041645">
    <property type="entry name" value="ADAMTS_CR_2"/>
</dbReference>
<feature type="domain" description="ShKT" evidence="22">
    <location>
        <begin position="1501"/>
        <end position="1533"/>
    </location>
</feature>
<dbReference type="InterPro" id="IPR036383">
    <property type="entry name" value="TSP1_rpt_sf"/>
</dbReference>
<dbReference type="Pfam" id="PF05986">
    <property type="entry name" value="ADAMTS_spacer1"/>
    <property type="match status" value="1"/>
</dbReference>
<keyword evidence="7 20" id="KW-0732">Signal</keyword>
<keyword evidence="4" id="KW-0645">Protease</keyword>
<feature type="binding site" evidence="16 18">
    <location>
        <position position="356"/>
    </location>
    <ligand>
        <name>Zn(2+)</name>
        <dbReference type="ChEBI" id="CHEBI:29105"/>
        <note>catalytic</note>
    </ligand>
</feature>
<evidence type="ECO:0000256" key="1">
    <source>
        <dbReference type="ARBA" id="ARBA00004498"/>
    </source>
</evidence>
<evidence type="ECO:0000256" key="10">
    <source>
        <dbReference type="ARBA" id="ARBA00022833"/>
    </source>
</evidence>
<comment type="caution">
    <text evidence="18">Lacks conserved residue(s) required for the propagation of feature annotation.</text>
</comment>
<feature type="compositionally biased region" description="Polar residues" evidence="19">
    <location>
        <begin position="1424"/>
        <end position="1444"/>
    </location>
</feature>
<dbReference type="FunFam" id="2.20.100.10:FF:000007">
    <property type="entry name" value="Thrombospondin 1"/>
    <property type="match status" value="1"/>
</dbReference>
<feature type="compositionally biased region" description="Low complexity" evidence="19">
    <location>
        <begin position="1445"/>
        <end position="1473"/>
    </location>
</feature>
<dbReference type="InterPro" id="IPR013273">
    <property type="entry name" value="ADAMTS/ADAMTS-like"/>
</dbReference>
<evidence type="ECO:0000259" key="21">
    <source>
        <dbReference type="PROSITE" id="PS50215"/>
    </source>
</evidence>
<evidence type="ECO:0000313" key="24">
    <source>
        <dbReference type="Proteomes" id="UP001347796"/>
    </source>
</evidence>
<keyword evidence="9" id="KW-0378">Hydrolase</keyword>
<dbReference type="FunFam" id="2.20.100.10:FF:000005">
    <property type="entry name" value="ADAM metallopeptidase with thrombospondin type 1 motif 9"/>
    <property type="match status" value="1"/>
</dbReference>
<dbReference type="PROSITE" id="PS50215">
    <property type="entry name" value="ADAM_MEPRO"/>
    <property type="match status" value="1"/>
</dbReference>
<dbReference type="Pfam" id="PF01549">
    <property type="entry name" value="ShK"/>
    <property type="match status" value="2"/>
</dbReference>
<keyword evidence="3" id="KW-0272">Extracellular matrix</keyword>
<feature type="active site" evidence="15 18">
    <location>
        <position position="353"/>
    </location>
</feature>
<evidence type="ECO:0000256" key="18">
    <source>
        <dbReference type="PROSITE-ProRule" id="PRU00276"/>
    </source>
</evidence>
<evidence type="ECO:0000256" key="6">
    <source>
        <dbReference type="ARBA" id="ARBA00022723"/>
    </source>
</evidence>
<evidence type="ECO:0000256" key="2">
    <source>
        <dbReference type="ARBA" id="ARBA00022525"/>
    </source>
</evidence>
<dbReference type="InterPro" id="IPR003582">
    <property type="entry name" value="ShKT_dom"/>
</dbReference>
<feature type="binding site" evidence="16 18">
    <location>
        <position position="362"/>
    </location>
    <ligand>
        <name>Zn(2+)</name>
        <dbReference type="ChEBI" id="CHEBI:29105"/>
        <note>catalytic</note>
    </ligand>
</feature>
<keyword evidence="11" id="KW-0482">Metalloprotease</keyword>
<organism evidence="23 24">
    <name type="scientific">Patella caerulea</name>
    <name type="common">Rayed Mediterranean limpet</name>
    <dbReference type="NCBI Taxonomy" id="87958"/>
    <lineage>
        <taxon>Eukaryota</taxon>
        <taxon>Metazoa</taxon>
        <taxon>Spiralia</taxon>
        <taxon>Lophotrochozoa</taxon>
        <taxon>Mollusca</taxon>
        <taxon>Gastropoda</taxon>
        <taxon>Patellogastropoda</taxon>
        <taxon>Patelloidea</taxon>
        <taxon>Patellidae</taxon>
        <taxon>Patella</taxon>
    </lineage>
</organism>
<dbReference type="InterPro" id="IPR001590">
    <property type="entry name" value="Peptidase_M12B"/>
</dbReference>
<evidence type="ECO:0000256" key="17">
    <source>
        <dbReference type="PIRSR" id="PIRSR613273-3"/>
    </source>
</evidence>
<evidence type="ECO:0000256" key="13">
    <source>
        <dbReference type="ARBA" id="ARBA00023157"/>
    </source>
</evidence>
<feature type="disulfide bond" evidence="17">
    <location>
        <begin position="330"/>
        <end position="408"/>
    </location>
</feature>
<evidence type="ECO:0000256" key="5">
    <source>
        <dbReference type="ARBA" id="ARBA00022685"/>
    </source>
</evidence>
<evidence type="ECO:0000256" key="11">
    <source>
        <dbReference type="ARBA" id="ARBA00023049"/>
    </source>
</evidence>
<dbReference type="Proteomes" id="UP001347796">
    <property type="component" value="Unassembled WGS sequence"/>
</dbReference>
<keyword evidence="24" id="KW-1185">Reference proteome</keyword>
<dbReference type="PANTHER" id="PTHR13723">
    <property type="entry name" value="ADAMTS A DISINTEGRIN AND METALLOPROTEASE WITH THROMBOSPONDIN MOTIFS PROTEASE"/>
    <property type="match status" value="1"/>
</dbReference>
<name>A0AAN8KFF4_PATCE</name>
<feature type="binding site" evidence="16">
    <location>
        <position position="295"/>
    </location>
    <ligand>
        <name>Ca(2+)</name>
        <dbReference type="ChEBI" id="CHEBI:29108"/>
        <label>2</label>
    </ligand>
</feature>
<dbReference type="SMART" id="SM00608">
    <property type="entry name" value="ACR"/>
    <property type="match status" value="1"/>
</dbReference>
<keyword evidence="14" id="KW-0325">Glycoprotein</keyword>
<keyword evidence="13 17" id="KW-1015">Disulfide bond</keyword>
<evidence type="ECO:0000256" key="15">
    <source>
        <dbReference type="PIRSR" id="PIRSR613273-1"/>
    </source>
</evidence>
<dbReference type="SMART" id="SM00209">
    <property type="entry name" value="TSP1"/>
    <property type="match status" value="4"/>
</dbReference>
<reference evidence="23 24" key="1">
    <citation type="submission" date="2024-01" db="EMBL/GenBank/DDBJ databases">
        <title>The genome of the rayed Mediterranean limpet Patella caerulea (Linnaeus, 1758).</title>
        <authorList>
            <person name="Anh-Thu Weber A."/>
            <person name="Halstead-Nussloch G."/>
        </authorList>
    </citation>
    <scope>NUCLEOTIDE SEQUENCE [LARGE SCALE GENOMIC DNA]</scope>
    <source>
        <strain evidence="23">AATW-2023a</strain>
        <tissue evidence="23">Whole specimen</tissue>
    </source>
</reference>
<feature type="signal peptide" evidence="20">
    <location>
        <begin position="1"/>
        <end position="18"/>
    </location>
</feature>
<feature type="disulfide bond" evidence="17">
    <location>
        <begin position="446"/>
        <end position="474"/>
    </location>
</feature>
<evidence type="ECO:0000256" key="16">
    <source>
        <dbReference type="PIRSR" id="PIRSR613273-2"/>
    </source>
</evidence>
<keyword evidence="12" id="KW-0865">Zymogen</keyword>
<evidence type="ECO:0000256" key="9">
    <source>
        <dbReference type="ARBA" id="ARBA00022801"/>
    </source>
</evidence>
<dbReference type="SUPFAM" id="SSF82895">
    <property type="entry name" value="TSP-1 type 1 repeat"/>
    <property type="match status" value="4"/>
</dbReference>
<dbReference type="Pfam" id="PF01562">
    <property type="entry name" value="Pep_M12B_propep"/>
    <property type="match status" value="1"/>
</dbReference>
<feature type="chain" id="PRO_5043055369" evidence="20">
    <location>
        <begin position="19"/>
        <end position="1583"/>
    </location>
</feature>
<dbReference type="GO" id="GO:0046872">
    <property type="term" value="F:metal ion binding"/>
    <property type="evidence" value="ECO:0007669"/>
    <property type="project" value="UniProtKB-KW"/>
</dbReference>
<dbReference type="InterPro" id="IPR000884">
    <property type="entry name" value="TSP1_rpt"/>
</dbReference>
<dbReference type="InterPro" id="IPR050439">
    <property type="entry name" value="ADAMTS_ADAMTS-like"/>
</dbReference>
<feature type="binding site" evidence="16">
    <location>
        <position position="302"/>
    </location>
    <ligand>
        <name>Ca(2+)</name>
        <dbReference type="ChEBI" id="CHEBI:29108"/>
        <label>1</label>
    </ligand>
</feature>
<dbReference type="SUPFAM" id="SSF55486">
    <property type="entry name" value="Metalloproteases ('zincins'), catalytic domain"/>
    <property type="match status" value="1"/>
</dbReference>
<evidence type="ECO:0000313" key="23">
    <source>
        <dbReference type="EMBL" id="KAK6195860.1"/>
    </source>
</evidence>
<evidence type="ECO:0000256" key="12">
    <source>
        <dbReference type="ARBA" id="ARBA00023145"/>
    </source>
</evidence>
<dbReference type="GO" id="GO:0031012">
    <property type="term" value="C:extracellular matrix"/>
    <property type="evidence" value="ECO:0007669"/>
    <property type="project" value="TreeGrafter"/>
</dbReference>
<comment type="caution">
    <text evidence="23">The sequence shown here is derived from an EMBL/GenBank/DDBJ whole genome shotgun (WGS) entry which is preliminary data.</text>
</comment>
<feature type="binding site" evidence="16">
    <location>
        <position position="212"/>
    </location>
    <ligand>
        <name>Ca(2+)</name>
        <dbReference type="ChEBI" id="CHEBI:29108"/>
        <label>1</label>
    </ligand>
</feature>
<feature type="domain" description="Peptidase M12B" evidence="21">
    <location>
        <begin position="209"/>
        <end position="413"/>
    </location>
</feature>
<evidence type="ECO:0000256" key="7">
    <source>
        <dbReference type="ARBA" id="ARBA00022729"/>
    </source>
</evidence>
<feature type="region of interest" description="Disordered" evidence="19">
    <location>
        <begin position="1424"/>
        <end position="1473"/>
    </location>
</feature>
<dbReference type="PROSITE" id="PS50092">
    <property type="entry name" value="TSP1"/>
    <property type="match status" value="3"/>
</dbReference>
<dbReference type="InterPro" id="IPR024079">
    <property type="entry name" value="MetalloPept_cat_dom_sf"/>
</dbReference>
<dbReference type="Pfam" id="PF19030">
    <property type="entry name" value="TSP1_ADAMTS"/>
    <property type="match status" value="3"/>
</dbReference>
<dbReference type="InterPro" id="IPR045371">
    <property type="entry name" value="ADAMTS_CR_3"/>
</dbReference>
<dbReference type="Gene3D" id="3.40.1620.60">
    <property type="match status" value="1"/>
</dbReference>
<keyword evidence="2" id="KW-0964">Secreted</keyword>
<dbReference type="GO" id="GO:0030198">
    <property type="term" value="P:extracellular matrix organization"/>
    <property type="evidence" value="ECO:0007669"/>
    <property type="project" value="InterPro"/>
</dbReference>
<comment type="subcellular location">
    <subcellularLocation>
        <location evidence="1">Secreted</location>
        <location evidence="1">Extracellular space</location>
        <location evidence="1">Extracellular matrix</location>
    </subcellularLocation>
</comment>
<dbReference type="Gene3D" id="3.40.390.10">
    <property type="entry name" value="Collagenase (Catalytic Domain)"/>
    <property type="match status" value="1"/>
</dbReference>
<dbReference type="Pfam" id="PF00090">
    <property type="entry name" value="TSP_1"/>
    <property type="match status" value="1"/>
</dbReference>
<dbReference type="GO" id="GO:0006508">
    <property type="term" value="P:proteolysis"/>
    <property type="evidence" value="ECO:0007669"/>
    <property type="project" value="UniProtKB-KW"/>
</dbReference>
<feature type="disulfide bond" evidence="17">
    <location>
        <begin position="284"/>
        <end position="336"/>
    </location>
</feature>
<dbReference type="InterPro" id="IPR006586">
    <property type="entry name" value="ADAM_Cys-rich"/>
</dbReference>
<dbReference type="PRINTS" id="PR01857">
    <property type="entry name" value="ADAMTSFAMILY"/>
</dbReference>
<feature type="binding site" evidence="16">
    <location>
        <position position="295"/>
    </location>
    <ligand>
        <name>Ca(2+)</name>
        <dbReference type="ChEBI" id="CHEBI:29108"/>
        <label>1</label>
    </ligand>
</feature>
<keyword evidence="8" id="KW-0677">Repeat</keyword>
<feature type="disulfide bond" evidence="17">
    <location>
        <begin position="369"/>
        <end position="392"/>
    </location>
</feature>
<dbReference type="PANTHER" id="PTHR13723:SF20">
    <property type="entry name" value="A DISINTEGRIN AND METALLOPROTEINASE WITH THROMBOSPONDIN MOTIFS 13"/>
    <property type="match status" value="1"/>
</dbReference>
<dbReference type="Pfam" id="PF17771">
    <property type="entry name" value="ADAMTS_CR_2"/>
    <property type="match status" value="1"/>
</dbReference>
<evidence type="ECO:0000256" key="3">
    <source>
        <dbReference type="ARBA" id="ARBA00022530"/>
    </source>
</evidence>
<feature type="binding site" evidence="16">
    <location>
        <position position="411"/>
    </location>
    <ligand>
        <name>Ca(2+)</name>
        <dbReference type="ChEBI" id="CHEBI:29108"/>
        <label>1</label>
    </ligand>
</feature>
<feature type="disulfide bond" evidence="17">
    <location>
        <begin position="460"/>
        <end position="493"/>
    </location>
</feature>
<dbReference type="InterPro" id="IPR010294">
    <property type="entry name" value="ADAMTS_spacer1"/>
</dbReference>
<feature type="disulfide bond" evidence="17">
    <location>
        <begin position="538"/>
        <end position="550"/>
    </location>
</feature>
<dbReference type="EMBL" id="JAZGQO010000001">
    <property type="protein sequence ID" value="KAK6195860.1"/>
    <property type="molecule type" value="Genomic_DNA"/>
</dbReference>
<gene>
    <name evidence="23" type="ORF">SNE40_001200</name>
</gene>
<feature type="disulfide bond" evidence="17">
    <location>
        <begin position="487"/>
        <end position="498"/>
    </location>
</feature>
<sequence length="1583" mass="177217">MMLLMFIIICGILSSVYAVETKFHEHLTEQERLDYFGVDARYNVPEYVVVRPHHVSKHNEFPVYSIKALGEDYLLHLSPNHRLIAPGCMVHHHNKTNNTGHRYPCHSKGDNCHYHGTSINHNSSKAAISNCNGLEGIVTTRDHELVIKPVRKEHLSRVQRDTAMQTPHIIYKKNIGRIRQTRSCDVTGPNRYLSEKKLRREKRQVSGEKFLEMALVADKYMYNYHGDDLRRYMLTVANIAAARFVDPSLRNSIIFTIVKIQILEDDVPGLLITEDADETLTRFCEWQEQFNDEDDNSPAHYDGISLLTRLDISHLGIKSNTGLGTVGGMCTPNARCTYCEDTGLDLGLTLSHETGHTLGMVHDGNNNYCQDGKYIMSGSGGGGPDSFMWSQCSAAALEEFLSDENSYCLDDFPTGEPIKTPTELPGIIYTADQQCRLFMGPESKICLGTSLVEPFNNDECARLVCYDPHDSGQCIGSQSPRMDGTECDERKWCIKGRCVEIGTKGPQPVNGGWSEWDVDWSQCSRTCGGGVKIKSRKCNNPSPRFGGLDCVGENTKAELCNQKDCSTSQYKFKEEQCAATDGAPLFGKVHHWIPYDIIGQEECFRYCQTADNDGQIQMRTLNDDENYFDGTLCSGDFEYAAYTRCVKGYCRAFSCDGISDVDRIFDVCGVCGGQGDTCIQHNGTFRDGEKQRYVTFVTIPAGSSGIFIDNQHSGFTSMRIKVGEEILFNIEGGKNDQSGQYISSNGVKVKYTRQIRQPELIEIVGPIPFDLEAQVWKNFGSTFLSTRPDIYYEYYTPKERKQTDNFKWSAINEGCSTTCGGGQMKVKVECIDTLSDNIVDDEMCSTEDKPLTYGQMCNEQPCASNWRTGKFSDCSVTCDGGMKKRTVDCIQSINNTLTVVGADNCVGDKPTETERCNDLACPGVWMVDTWSQCSQSCGNGIKERQVKCVKNDTSRTPVADIQCDFFNKPNMTEKCLLAPCYTNITGDNCIDKVDCSRQDNVCHNYPEYARTNCLLYCGLCVKTASITETSMTETCEDKADCEAYGSKVCTDYAQWSKMNCAKFCNICNVALKAVELIEKQPTTTPARVITQQTTNCTDTSDRCQSYGKTVCKDYKEWSSIYCRDYCDFCSGKEKTISNEVKPTMSQKIIQLTTNKNVKATNTNTRVTPTSNRIGKQQVKPTSSNKIVQLTTIKNVKATNTNTHLTLTSNRFEKQQDHTADRKTTGGKITPAMMEPKCTDLIDCKSYSKKICIKYKTWSVIYCKNYCGQCPLKKVTSTQSSLTPIKTSSSKLILTDNEQIEQHASMKILFTTVTPVPYAVTKNSSNSSECFDISHDCDVYDKSICKVDRYQKWVNQYCRKFCDLCSKDYRPKMKKAHGPICKDEIKFCHAYGKGVCKKYVDWSLLNCPLYCNLCVNITDQSAPISENTNQADSSSGSTNESDATITNPSNSSSDNTNDVNSTNPSDLSSDNNNPENIVMVHLQTNKDTTTAAEVKSTNQDGCLDKADCQAYGKSVCNDYKQWSQINCRKSCNFCQNSDQNEASMICSDLIQCSGYGKSVCSKYKDWAKMNCKKYCELCNLPGFM</sequence>
<evidence type="ECO:0000256" key="14">
    <source>
        <dbReference type="ARBA" id="ARBA00023180"/>
    </source>
</evidence>
<keyword evidence="10 16" id="KW-0862">Zinc</keyword>
<feature type="binding site" evidence="16 18">
    <location>
        <position position="352"/>
    </location>
    <ligand>
        <name>Zn(2+)</name>
        <dbReference type="ChEBI" id="CHEBI:29105"/>
        <note>catalytic</note>
    </ligand>
</feature>
<feature type="binding site" evidence="16">
    <location>
        <position position="411"/>
    </location>
    <ligand>
        <name>Ca(2+)</name>
        <dbReference type="ChEBI" id="CHEBI:29108"/>
        <label>2</label>
    </ligand>
</feature>
<evidence type="ECO:0000259" key="22">
    <source>
        <dbReference type="PROSITE" id="PS51670"/>
    </source>
</evidence>
<dbReference type="InterPro" id="IPR002870">
    <property type="entry name" value="Peptidase_M12B_N"/>
</dbReference>
<proteinExistence type="predicted"/>
<evidence type="ECO:0000256" key="19">
    <source>
        <dbReference type="SAM" id="MobiDB-lite"/>
    </source>
</evidence>
<dbReference type="Pfam" id="PF19236">
    <property type="entry name" value="ADAMTS_CR_3"/>
    <property type="match status" value="1"/>
</dbReference>
<feature type="disulfide bond" evidence="17">
    <location>
        <begin position="523"/>
        <end position="560"/>
    </location>
</feature>
<keyword evidence="5" id="KW-0165">Cleavage on pair of basic residues</keyword>
<evidence type="ECO:0000256" key="8">
    <source>
        <dbReference type="ARBA" id="ARBA00022737"/>
    </source>
</evidence>
<feature type="disulfide bond" evidence="17">
    <location>
        <begin position="527"/>
        <end position="565"/>
    </location>
</feature>
<dbReference type="GO" id="GO:0004222">
    <property type="term" value="F:metalloendopeptidase activity"/>
    <property type="evidence" value="ECO:0007669"/>
    <property type="project" value="InterPro"/>
</dbReference>
<dbReference type="Pfam" id="PF01421">
    <property type="entry name" value="Reprolysin"/>
    <property type="match status" value="1"/>
</dbReference>
<comment type="cofactor">
    <cofactor evidence="16">
        <name>Zn(2+)</name>
        <dbReference type="ChEBI" id="CHEBI:29105"/>
    </cofactor>
    <text evidence="16">Binds 1 zinc ion per subunit.</text>
</comment>
<dbReference type="SMART" id="SM00254">
    <property type="entry name" value="ShKT"/>
    <property type="match status" value="8"/>
</dbReference>